<accession>A0A7S3ETI7</accession>
<organism evidence="2">
    <name type="scientific">Haptolina ericina</name>
    <dbReference type="NCBI Taxonomy" id="156174"/>
    <lineage>
        <taxon>Eukaryota</taxon>
        <taxon>Haptista</taxon>
        <taxon>Haptophyta</taxon>
        <taxon>Prymnesiophyceae</taxon>
        <taxon>Prymnesiales</taxon>
        <taxon>Prymnesiaceae</taxon>
        <taxon>Haptolina</taxon>
    </lineage>
</organism>
<sequence length="275" mass="29405">MHQLECSMPQSALCGCSVCTSAPLSSCKHGLLAPSKLMRGRDDGRQQANTPPLHRGLEPVAHCVLVQEHQAEELQQAIARAKGTVWELLCFGPHNVELLSEATRQLAPLGVQLLHAAHSHAARPTKGVAKGGEVAAQTEQCSCIFIDKPGKRPSADEVAEFTKKVLHVLMTTYGSKDEANFTVRPVDSKELQELAAIASVTSQAEVPGVGSFTKPRSASFARRTGKATNAITMNLKEIPTSPGGQRRPSEVGRRPSRASFGPAAAADQPMQFLEC</sequence>
<proteinExistence type="predicted"/>
<name>A0A7S3ETI7_9EUKA</name>
<gene>
    <name evidence="2" type="ORF">HERI1096_LOCUS7851</name>
</gene>
<dbReference type="AlphaFoldDB" id="A0A7S3ETI7"/>
<evidence type="ECO:0000256" key="1">
    <source>
        <dbReference type="SAM" id="MobiDB-lite"/>
    </source>
</evidence>
<evidence type="ECO:0000313" key="2">
    <source>
        <dbReference type="EMBL" id="CAE0107192.1"/>
    </source>
</evidence>
<feature type="region of interest" description="Disordered" evidence="1">
    <location>
        <begin position="236"/>
        <end position="268"/>
    </location>
</feature>
<reference evidence="2" key="1">
    <citation type="submission" date="2021-01" db="EMBL/GenBank/DDBJ databases">
        <authorList>
            <person name="Corre E."/>
            <person name="Pelletier E."/>
            <person name="Niang G."/>
            <person name="Scheremetjew M."/>
            <person name="Finn R."/>
            <person name="Kale V."/>
            <person name="Holt S."/>
            <person name="Cochrane G."/>
            <person name="Meng A."/>
            <person name="Brown T."/>
            <person name="Cohen L."/>
        </authorList>
    </citation>
    <scope>NUCLEOTIDE SEQUENCE</scope>
    <source>
        <strain evidence="2">CCMP281</strain>
    </source>
</reference>
<dbReference type="EMBL" id="HBHX01014055">
    <property type="protein sequence ID" value="CAE0107192.1"/>
    <property type="molecule type" value="Transcribed_RNA"/>
</dbReference>
<protein>
    <submittedName>
        <fullName evidence="2">Uncharacterized protein</fullName>
    </submittedName>
</protein>